<dbReference type="AlphaFoldDB" id="A0A426X7Y3"/>
<sequence length="156" mass="16723">MLSLTSFDTSGVAAAYGESVGTEAWHESVARHSTFMVHGGSLADVSSSRFHLGSDVAMGLARVGAWLIIAIAFKEFLGGAHPATYGVSKLAEMYNSGEGLMDQLRYTTRVMTRDPCRRGDKEGAEGRDKESACGSQQASSRGLDRLEEDKQSLRSA</sequence>
<feature type="compositionally biased region" description="Basic and acidic residues" evidence="1">
    <location>
        <begin position="113"/>
        <end position="131"/>
    </location>
</feature>
<evidence type="ECO:0000313" key="2">
    <source>
        <dbReference type="EMBL" id="RRT35579.1"/>
    </source>
</evidence>
<feature type="region of interest" description="Disordered" evidence="1">
    <location>
        <begin position="113"/>
        <end position="156"/>
    </location>
</feature>
<evidence type="ECO:0000313" key="3">
    <source>
        <dbReference type="Proteomes" id="UP000287651"/>
    </source>
</evidence>
<dbReference type="Proteomes" id="UP000287651">
    <property type="component" value="Unassembled WGS sequence"/>
</dbReference>
<evidence type="ECO:0000256" key="1">
    <source>
        <dbReference type="SAM" id="MobiDB-lite"/>
    </source>
</evidence>
<dbReference type="EMBL" id="AMZH03024836">
    <property type="protein sequence ID" value="RRT35579.1"/>
    <property type="molecule type" value="Genomic_DNA"/>
</dbReference>
<organism evidence="2 3">
    <name type="scientific">Ensete ventricosum</name>
    <name type="common">Abyssinian banana</name>
    <name type="synonym">Musa ensete</name>
    <dbReference type="NCBI Taxonomy" id="4639"/>
    <lineage>
        <taxon>Eukaryota</taxon>
        <taxon>Viridiplantae</taxon>
        <taxon>Streptophyta</taxon>
        <taxon>Embryophyta</taxon>
        <taxon>Tracheophyta</taxon>
        <taxon>Spermatophyta</taxon>
        <taxon>Magnoliopsida</taxon>
        <taxon>Liliopsida</taxon>
        <taxon>Zingiberales</taxon>
        <taxon>Musaceae</taxon>
        <taxon>Ensete</taxon>
    </lineage>
</organism>
<accession>A0A426X7Y3</accession>
<reference evidence="2 3" key="1">
    <citation type="journal article" date="2014" name="Agronomy (Basel)">
        <title>A Draft Genome Sequence for Ensete ventricosum, the Drought-Tolerant Tree Against Hunger.</title>
        <authorList>
            <person name="Harrison J."/>
            <person name="Moore K.A."/>
            <person name="Paszkiewicz K."/>
            <person name="Jones T."/>
            <person name="Grant M."/>
            <person name="Ambacheew D."/>
            <person name="Muzemil S."/>
            <person name="Studholme D.J."/>
        </authorList>
    </citation>
    <scope>NUCLEOTIDE SEQUENCE [LARGE SCALE GENOMIC DNA]</scope>
</reference>
<feature type="compositionally biased region" description="Basic and acidic residues" evidence="1">
    <location>
        <begin position="142"/>
        <end position="156"/>
    </location>
</feature>
<name>A0A426X7Y3_ENSVE</name>
<comment type="caution">
    <text evidence="2">The sequence shown here is derived from an EMBL/GenBank/DDBJ whole genome shotgun (WGS) entry which is preliminary data.</text>
</comment>
<proteinExistence type="predicted"/>
<gene>
    <name evidence="2" type="ORF">B296_00057145</name>
</gene>
<protein>
    <submittedName>
        <fullName evidence="2">Uncharacterized protein</fullName>
    </submittedName>
</protein>